<dbReference type="CDD" id="cd03714">
    <property type="entry name" value="RT_DIRS1"/>
    <property type="match status" value="1"/>
</dbReference>
<dbReference type="GeneID" id="121393206"/>
<protein>
    <recommendedName>
        <fullName evidence="2">ribonuclease H</fullName>
        <ecNumber evidence="2">3.1.26.4</ecNumber>
    </recommendedName>
</protein>
<evidence type="ECO:0000256" key="1">
    <source>
        <dbReference type="ARBA" id="ARBA00010879"/>
    </source>
</evidence>
<evidence type="ECO:0000259" key="3">
    <source>
        <dbReference type="PROSITE" id="PS50878"/>
    </source>
</evidence>
<dbReference type="EC" id="3.1.26.4" evidence="2"/>
<evidence type="ECO:0000256" key="2">
    <source>
        <dbReference type="ARBA" id="ARBA00012180"/>
    </source>
</evidence>
<evidence type="ECO:0000313" key="5">
    <source>
        <dbReference type="RefSeq" id="XP_041417019.1"/>
    </source>
</evidence>
<comment type="similarity">
    <text evidence="1">Belongs to the beta type-B retroviral polymerase family. HERV class-II K(HML-2) pol subfamily.</text>
</comment>
<dbReference type="InterPro" id="IPR043128">
    <property type="entry name" value="Rev_trsase/Diguanyl_cyclase"/>
</dbReference>
<proteinExistence type="inferred from homology"/>
<reference evidence="5" key="1">
    <citation type="submission" date="2025-08" db="UniProtKB">
        <authorList>
            <consortium name="RefSeq"/>
        </authorList>
    </citation>
    <scope>IDENTIFICATION</scope>
    <source>
        <strain evidence="5">J_2021</strain>
        <tissue evidence="5">Erythrocytes</tissue>
    </source>
</reference>
<sequence length="525" mass="59011">MGKLSESLLGYPDKEAAVFLAKGFLDGFKIPVAQTPPPSKIYKNLKSAGQHEDVLKQKIEKEVKAGRMAGPFEVLPIEGLVVSPLGVVPKKEQGKFRMIQHLSYPVGASVNDALDKEQCKVQYQSFDEALEIVKGQGDRALLAKVDIESAFRLLPLHPESFKLTGCYFQGAFFVDLCLPMGCAISCSYFEMFSTFLHWLICQRSGNAAIAHYLDDFLIIGPKQTGKCQETLLIFLQMLKELGVPVADEKTVQPTTKLTFLGIEIDTKARRCRLPRDKVEKSKQAIHNLMGTKKVTLREMQQTLGLLNFACRIIPMGRIFKRRLEKATTGVKKPFHKIRITKELRADLGVWDSFLTEFNGIRLWLSETRNNRELELLTDASGSIGYGAYFAGKWCAGRWPQAWRELGLTKNLTLLELFPIVVALELWAGDFRDKAIRFISDNMGVVCAINNLSSDSAPVINLLRQLVLICMRFNTSFRAQHIPGVENTLADALSREKWDLFFKLAPNAAKTPHNCPDNLWQLVNLS</sequence>
<accession>A0A8J1KLA5</accession>
<dbReference type="PROSITE" id="PS50878">
    <property type="entry name" value="RT_POL"/>
    <property type="match status" value="1"/>
</dbReference>
<dbReference type="Pfam" id="PF00078">
    <property type="entry name" value="RVT_1"/>
    <property type="match status" value="1"/>
</dbReference>
<dbReference type="Gene3D" id="3.10.10.10">
    <property type="entry name" value="HIV Type 1 Reverse Transcriptase, subunit A, domain 1"/>
    <property type="match status" value="1"/>
</dbReference>
<dbReference type="Gene3D" id="3.30.70.270">
    <property type="match status" value="1"/>
</dbReference>
<dbReference type="SUPFAM" id="SSF56672">
    <property type="entry name" value="DNA/RNA polymerases"/>
    <property type="match status" value="1"/>
</dbReference>
<dbReference type="GO" id="GO:0004523">
    <property type="term" value="F:RNA-DNA hybrid ribonuclease activity"/>
    <property type="evidence" value="ECO:0007669"/>
    <property type="project" value="UniProtKB-EC"/>
</dbReference>
<dbReference type="PANTHER" id="PTHR33050:SF8">
    <property type="entry name" value="REVERSE TRANSCRIPTASE DOMAIN-CONTAINING PROTEIN"/>
    <property type="match status" value="1"/>
</dbReference>
<dbReference type="PANTHER" id="PTHR33050">
    <property type="entry name" value="REVERSE TRANSCRIPTASE DOMAIN-CONTAINING PROTEIN"/>
    <property type="match status" value="1"/>
</dbReference>
<organism evidence="4 5">
    <name type="scientific">Xenopus laevis</name>
    <name type="common">African clawed frog</name>
    <dbReference type="NCBI Taxonomy" id="8355"/>
    <lineage>
        <taxon>Eukaryota</taxon>
        <taxon>Metazoa</taxon>
        <taxon>Chordata</taxon>
        <taxon>Craniata</taxon>
        <taxon>Vertebrata</taxon>
        <taxon>Euteleostomi</taxon>
        <taxon>Amphibia</taxon>
        <taxon>Batrachia</taxon>
        <taxon>Anura</taxon>
        <taxon>Pipoidea</taxon>
        <taxon>Pipidae</taxon>
        <taxon>Xenopodinae</taxon>
        <taxon>Xenopus</taxon>
        <taxon>Xenopus</taxon>
    </lineage>
</organism>
<feature type="domain" description="Reverse transcriptase" evidence="3">
    <location>
        <begin position="69"/>
        <end position="264"/>
    </location>
</feature>
<dbReference type="CDD" id="cd09275">
    <property type="entry name" value="RNase_HI_RT_DIRS1"/>
    <property type="match status" value="1"/>
</dbReference>
<dbReference type="KEGG" id="xla:121393206"/>
<dbReference type="AlphaFoldDB" id="A0A8J1KLA5"/>
<name>A0A8J1KLA5_XENLA</name>
<dbReference type="InterPro" id="IPR043502">
    <property type="entry name" value="DNA/RNA_pol_sf"/>
</dbReference>
<gene>
    <name evidence="5" type="primary">LOC121393206</name>
</gene>
<keyword evidence="4" id="KW-1185">Reference proteome</keyword>
<dbReference type="RefSeq" id="XP_041417019.1">
    <property type="nucleotide sequence ID" value="XM_041561085.1"/>
</dbReference>
<dbReference type="InterPro" id="IPR000477">
    <property type="entry name" value="RT_dom"/>
</dbReference>
<dbReference type="InterPro" id="IPR052055">
    <property type="entry name" value="Hepadnavirus_pol/RT"/>
</dbReference>
<dbReference type="OrthoDB" id="411544at2759"/>
<evidence type="ECO:0000313" key="4">
    <source>
        <dbReference type="Proteomes" id="UP000186698"/>
    </source>
</evidence>
<dbReference type="Proteomes" id="UP000186698">
    <property type="component" value="Chromosome 4S"/>
</dbReference>